<proteinExistence type="predicted"/>
<reference evidence="2" key="1">
    <citation type="submission" date="2022-07" db="EMBL/GenBank/DDBJ databases">
        <title>Genome analysis of Parmales, a sister group of diatoms, reveals the evolutionary specialization of diatoms from phago-mixotrophs to photoautotrophs.</title>
        <authorList>
            <person name="Ban H."/>
            <person name="Sato S."/>
            <person name="Yoshikawa S."/>
            <person name="Kazumasa Y."/>
            <person name="Nakamura Y."/>
            <person name="Ichinomiya M."/>
            <person name="Saitoh K."/>
            <person name="Sato N."/>
            <person name="Blanc-Mathieu R."/>
            <person name="Endo H."/>
            <person name="Kuwata A."/>
            <person name="Ogata H."/>
        </authorList>
    </citation>
    <scope>NUCLEOTIDE SEQUENCE</scope>
</reference>
<dbReference type="Proteomes" id="UP001165082">
    <property type="component" value="Unassembled WGS sequence"/>
</dbReference>
<dbReference type="AlphaFoldDB" id="A0A9W7E6W4"/>
<organism evidence="2 3">
    <name type="scientific">Triparma retinervis</name>
    <dbReference type="NCBI Taxonomy" id="2557542"/>
    <lineage>
        <taxon>Eukaryota</taxon>
        <taxon>Sar</taxon>
        <taxon>Stramenopiles</taxon>
        <taxon>Ochrophyta</taxon>
        <taxon>Bolidophyceae</taxon>
        <taxon>Parmales</taxon>
        <taxon>Triparmaceae</taxon>
        <taxon>Triparma</taxon>
    </lineage>
</organism>
<gene>
    <name evidence="2" type="ORF">TrRE_jg4184</name>
</gene>
<evidence type="ECO:0000313" key="2">
    <source>
        <dbReference type="EMBL" id="GMH67758.1"/>
    </source>
</evidence>
<feature type="compositionally biased region" description="Low complexity" evidence="1">
    <location>
        <begin position="13"/>
        <end position="28"/>
    </location>
</feature>
<evidence type="ECO:0000313" key="3">
    <source>
        <dbReference type="Proteomes" id="UP001165082"/>
    </source>
</evidence>
<protein>
    <submittedName>
        <fullName evidence="2">Uncharacterized protein</fullName>
    </submittedName>
</protein>
<accession>A0A9W7E6W4</accession>
<sequence>MPKAPEPLKVYGLSNPPSLSSNTSTSLKPLPPSDPASDQVSRLGIQDFNELLALSGVHGCEIDEAFSDSICDYAPWAGKEREFIDKYKDCKEEKGKEGECGEVP</sequence>
<dbReference type="OrthoDB" id="10522692at2759"/>
<feature type="region of interest" description="Disordered" evidence="1">
    <location>
        <begin position="1"/>
        <end position="40"/>
    </location>
</feature>
<keyword evidence="3" id="KW-1185">Reference proteome</keyword>
<comment type="caution">
    <text evidence="2">The sequence shown here is derived from an EMBL/GenBank/DDBJ whole genome shotgun (WGS) entry which is preliminary data.</text>
</comment>
<name>A0A9W7E6W4_9STRA</name>
<evidence type="ECO:0000256" key="1">
    <source>
        <dbReference type="SAM" id="MobiDB-lite"/>
    </source>
</evidence>
<dbReference type="EMBL" id="BRXZ01002680">
    <property type="protein sequence ID" value="GMH67758.1"/>
    <property type="molecule type" value="Genomic_DNA"/>
</dbReference>